<evidence type="ECO:0000256" key="1">
    <source>
        <dbReference type="SAM" id="Phobius"/>
    </source>
</evidence>
<keyword evidence="1" id="KW-0472">Membrane</keyword>
<feature type="transmembrane region" description="Helical" evidence="1">
    <location>
        <begin position="95"/>
        <end position="115"/>
    </location>
</feature>
<dbReference type="EMBL" id="CP042425">
    <property type="protein sequence ID" value="QEL20248.1"/>
    <property type="molecule type" value="Genomic_DNA"/>
</dbReference>
<reference evidence="3" key="1">
    <citation type="submission" date="2019-08" db="EMBL/GenBank/DDBJ databases">
        <title>Limnoglobus roseus gen. nov., sp. nov., a novel freshwater planctomycete with a giant genome from the family Gemmataceae.</title>
        <authorList>
            <person name="Kulichevskaya I.S."/>
            <person name="Naumoff D.G."/>
            <person name="Miroshnikov K."/>
            <person name="Ivanova A."/>
            <person name="Philippov D.A."/>
            <person name="Hakobyan A."/>
            <person name="Rijpstra I.C."/>
            <person name="Sinninghe Damste J.S."/>
            <person name="Liesack W."/>
            <person name="Dedysh S.N."/>
        </authorList>
    </citation>
    <scope>NUCLEOTIDE SEQUENCE [LARGE SCALE GENOMIC DNA]</scope>
    <source>
        <strain evidence="3">PX52</strain>
    </source>
</reference>
<feature type="transmembrane region" description="Helical" evidence="1">
    <location>
        <begin position="59"/>
        <end position="83"/>
    </location>
</feature>
<keyword evidence="1" id="KW-1133">Transmembrane helix</keyword>
<proteinExistence type="predicted"/>
<feature type="transmembrane region" description="Helical" evidence="1">
    <location>
        <begin position="20"/>
        <end position="47"/>
    </location>
</feature>
<name>A0A5C1ATZ0_9BACT</name>
<dbReference type="RefSeq" id="WP_149114564.1">
    <property type="nucleotide sequence ID" value="NZ_CP042425.1"/>
</dbReference>
<dbReference type="KEGG" id="lrs:PX52LOC_07340"/>
<evidence type="ECO:0000313" key="2">
    <source>
        <dbReference type="EMBL" id="QEL20248.1"/>
    </source>
</evidence>
<sequence>MAVVADQPVRLEDMVAVKSHITWSAILAGAVLSLALYFLLTLLAGAVGLSIHDKVTPKALSIGAIVFAIFVTCLSMFFGGYIASLFTVGENECEGALYGILVWATTLAMMMFLLTTGVRIGYGAMIGVAATAQAAAEGTTPDQWEDAARRAGIPQDKLDEWKQKAKDAPAKAKEAVENPQNQQEATAAASRVAWYTFGGAWLSMMLATFGGYMGSGARFRFLGLGGRPVVTVARV</sequence>
<evidence type="ECO:0000313" key="3">
    <source>
        <dbReference type="Proteomes" id="UP000324974"/>
    </source>
</evidence>
<dbReference type="OrthoDB" id="285645at2"/>
<dbReference type="Proteomes" id="UP000324974">
    <property type="component" value="Chromosome"/>
</dbReference>
<keyword evidence="1" id="KW-0812">Transmembrane</keyword>
<feature type="transmembrane region" description="Helical" evidence="1">
    <location>
        <begin position="192"/>
        <end position="213"/>
    </location>
</feature>
<organism evidence="2 3">
    <name type="scientific">Limnoglobus roseus</name>
    <dbReference type="NCBI Taxonomy" id="2598579"/>
    <lineage>
        <taxon>Bacteria</taxon>
        <taxon>Pseudomonadati</taxon>
        <taxon>Planctomycetota</taxon>
        <taxon>Planctomycetia</taxon>
        <taxon>Gemmatales</taxon>
        <taxon>Gemmataceae</taxon>
        <taxon>Limnoglobus</taxon>
    </lineage>
</organism>
<dbReference type="AlphaFoldDB" id="A0A5C1ATZ0"/>
<keyword evidence="3" id="KW-1185">Reference proteome</keyword>
<gene>
    <name evidence="2" type="ORF">PX52LOC_07340</name>
</gene>
<protein>
    <submittedName>
        <fullName evidence="2">Uncharacterized protein</fullName>
    </submittedName>
</protein>
<accession>A0A5C1ATZ0</accession>